<dbReference type="OMA" id="WLEHAAF"/>
<evidence type="ECO:0000259" key="3">
    <source>
        <dbReference type="PROSITE" id="PS51186"/>
    </source>
</evidence>
<dbReference type="Gene3D" id="3.40.630.30">
    <property type="match status" value="1"/>
</dbReference>
<dbReference type="PANTHER" id="PTHR10908">
    <property type="entry name" value="SEROTONIN N-ACETYLTRANSFERASE"/>
    <property type="match status" value="1"/>
</dbReference>
<evidence type="ECO:0000313" key="4">
    <source>
        <dbReference type="EMBL" id="AOW01675.1"/>
    </source>
</evidence>
<dbReference type="InterPro" id="IPR000182">
    <property type="entry name" value="GNAT_dom"/>
</dbReference>
<dbReference type="GO" id="GO:0004145">
    <property type="term" value="F:diamine N-acetyltransferase activity"/>
    <property type="evidence" value="ECO:0007669"/>
    <property type="project" value="EnsemblFungi"/>
</dbReference>
<feature type="domain" description="N-acetyltransferase" evidence="3">
    <location>
        <begin position="9"/>
        <end position="203"/>
    </location>
</feature>
<dbReference type="InterPro" id="IPR051635">
    <property type="entry name" value="SNAT-like"/>
</dbReference>
<keyword evidence="2" id="KW-0012">Acyltransferase</keyword>
<evidence type="ECO:0000313" key="5">
    <source>
        <dbReference type="Proteomes" id="UP000182444"/>
    </source>
</evidence>
<dbReference type="AlphaFoldDB" id="A0A1D8N7R8"/>
<dbReference type="CDD" id="cd04301">
    <property type="entry name" value="NAT_SF"/>
    <property type="match status" value="1"/>
</dbReference>
<dbReference type="GO" id="GO:0004059">
    <property type="term" value="F:aralkylamine N-acetyltransferase activity"/>
    <property type="evidence" value="ECO:0007669"/>
    <property type="project" value="EnsemblFungi"/>
</dbReference>
<dbReference type="GO" id="GO:0006325">
    <property type="term" value="P:chromatin organization"/>
    <property type="evidence" value="ECO:0007669"/>
    <property type="project" value="EnsemblFungi"/>
</dbReference>
<accession>A0A1D8N7R8</accession>
<dbReference type="PROSITE" id="PS51186">
    <property type="entry name" value="GNAT"/>
    <property type="match status" value="1"/>
</dbReference>
<dbReference type="RefSeq" id="XP_500865.3">
    <property type="nucleotide sequence ID" value="XM_500865.3"/>
</dbReference>
<evidence type="ECO:0000256" key="1">
    <source>
        <dbReference type="ARBA" id="ARBA00022679"/>
    </source>
</evidence>
<name>A0A1D8N7R8_YARLL</name>
<gene>
    <name evidence="4" type="ORF">YALI1_B18607g</name>
</gene>
<dbReference type="eggNOG" id="KOG4144">
    <property type="taxonomic scope" value="Eukaryota"/>
</dbReference>
<dbReference type="Pfam" id="PF13673">
    <property type="entry name" value="Acetyltransf_10"/>
    <property type="match status" value="1"/>
</dbReference>
<dbReference type="Proteomes" id="UP000182444">
    <property type="component" value="Chromosome 1B"/>
</dbReference>
<sequence>MTKTLPPHSAIRPLAVQDVDAIVEVSDKAFPPDQSATREKVLYRLQACPELCLGLFIRSYDAKDKAKNSDGEDDQLPHPTTSVISEKLVAVILATKMRSDLITKGSMGIPEGPDDEENGHKEDGNTVGVHAVCVDPEYQGKSIGSILMNDYVQRISTNGVASRIALIATDENAPFYEKLGFTNQGKSDCKYPPGVVWNDLYFDLSYN</sequence>
<organism evidence="4 5">
    <name type="scientific">Yarrowia lipolytica</name>
    <name type="common">Candida lipolytica</name>
    <dbReference type="NCBI Taxonomy" id="4952"/>
    <lineage>
        <taxon>Eukaryota</taxon>
        <taxon>Fungi</taxon>
        <taxon>Dikarya</taxon>
        <taxon>Ascomycota</taxon>
        <taxon>Saccharomycotina</taxon>
        <taxon>Dipodascomycetes</taxon>
        <taxon>Dipodascales</taxon>
        <taxon>Dipodascales incertae sedis</taxon>
        <taxon>Yarrowia</taxon>
    </lineage>
</organism>
<keyword evidence="1" id="KW-0808">Transferase</keyword>
<dbReference type="InterPro" id="IPR016181">
    <property type="entry name" value="Acyl_CoA_acyltransferase"/>
</dbReference>
<dbReference type="FunFam" id="3.40.630.30:FF:000370">
    <property type="entry name" value="Acyl-CoA N-acyltransferase"/>
    <property type="match status" value="1"/>
</dbReference>
<protein>
    <recommendedName>
        <fullName evidence="3">N-acetyltransferase domain-containing protein</fullName>
    </recommendedName>
</protein>
<dbReference type="GeneID" id="2906991"/>
<dbReference type="VEuPathDB" id="FungiDB:YALI0_B14036g"/>
<proteinExistence type="predicted"/>
<dbReference type="PANTHER" id="PTHR10908:SF0">
    <property type="entry name" value="SEROTONIN N-ACETYLTRANSFERASE"/>
    <property type="match status" value="1"/>
</dbReference>
<dbReference type="SUPFAM" id="SSF55729">
    <property type="entry name" value="Acyl-CoA N-acyltransferases (Nat)"/>
    <property type="match status" value="1"/>
</dbReference>
<evidence type="ECO:0000256" key="2">
    <source>
        <dbReference type="ARBA" id="ARBA00023315"/>
    </source>
</evidence>
<dbReference type="EMBL" id="CP017554">
    <property type="protein sequence ID" value="AOW01675.1"/>
    <property type="molecule type" value="Genomic_DNA"/>
</dbReference>
<reference evidence="4 5" key="1">
    <citation type="journal article" date="2016" name="PLoS ONE">
        <title>Sequence Assembly of Yarrowia lipolytica Strain W29/CLIB89 Shows Transposable Element Diversity.</title>
        <authorList>
            <person name="Magnan C."/>
            <person name="Yu J."/>
            <person name="Chang I."/>
            <person name="Jahn E."/>
            <person name="Kanomata Y."/>
            <person name="Wu J."/>
            <person name="Zeller M."/>
            <person name="Oakes M."/>
            <person name="Baldi P."/>
            <person name="Sandmeyer S."/>
        </authorList>
    </citation>
    <scope>NUCLEOTIDE SEQUENCE [LARGE SCALE GENOMIC DNA]</scope>
    <source>
        <strain evidence="5">CLIB89(W29)</strain>
    </source>
</reference>
<dbReference type="VEuPathDB" id="FungiDB:YALI1_B18607g"/>
<dbReference type="KEGG" id="yli:2906991"/>
<dbReference type="GO" id="GO:0005737">
    <property type="term" value="C:cytoplasm"/>
    <property type="evidence" value="ECO:0007669"/>
    <property type="project" value="TreeGrafter"/>
</dbReference>